<keyword evidence="1" id="KW-0812">Transmembrane</keyword>
<reference evidence="2 3" key="1">
    <citation type="submission" date="2024-09" db="EMBL/GenBank/DDBJ databases">
        <authorList>
            <person name="D'Angelo T."/>
        </authorList>
    </citation>
    <scope>NUCLEOTIDE SEQUENCE [LARGE SCALE GENOMIC DNA]</scope>
    <source>
        <strain evidence="2">SAG AM-320-E07</strain>
    </source>
</reference>
<feature type="transmembrane region" description="Helical" evidence="1">
    <location>
        <begin position="84"/>
        <end position="107"/>
    </location>
</feature>
<accession>A0ABV6YJU7</accession>
<protein>
    <submittedName>
        <fullName evidence="2">DUF975 family protein</fullName>
    </submittedName>
</protein>
<evidence type="ECO:0000313" key="3">
    <source>
        <dbReference type="Proteomes" id="UP001593833"/>
    </source>
</evidence>
<proteinExistence type="predicted"/>
<gene>
    <name evidence="2" type="ORF">ACFL6M_03375</name>
</gene>
<feature type="transmembrane region" description="Helical" evidence="1">
    <location>
        <begin position="38"/>
        <end position="64"/>
    </location>
</feature>
<dbReference type="Proteomes" id="UP001593833">
    <property type="component" value="Unassembled WGS sequence"/>
</dbReference>
<comment type="caution">
    <text evidence="2">The sequence shown here is derived from an EMBL/GenBank/DDBJ whole genome shotgun (WGS) entry which is preliminary data.</text>
</comment>
<dbReference type="Pfam" id="PF06161">
    <property type="entry name" value="DUF975"/>
    <property type="match status" value="1"/>
</dbReference>
<name>A0ABV6YJU7_UNCEI</name>
<dbReference type="PANTHER" id="PTHR40076:SF1">
    <property type="entry name" value="MEMBRANE PROTEIN"/>
    <property type="match status" value="1"/>
</dbReference>
<dbReference type="EMBL" id="JBHPKH010000025">
    <property type="protein sequence ID" value="MFC1572621.1"/>
    <property type="molecule type" value="Genomic_DNA"/>
</dbReference>
<dbReference type="InterPro" id="IPR010380">
    <property type="entry name" value="DUF975"/>
</dbReference>
<keyword evidence="1" id="KW-1133">Transmembrane helix</keyword>
<organism evidence="2 3">
    <name type="scientific">Eiseniibacteriota bacterium</name>
    <dbReference type="NCBI Taxonomy" id="2212470"/>
    <lineage>
        <taxon>Bacteria</taxon>
        <taxon>Candidatus Eiseniibacteriota</taxon>
    </lineage>
</organism>
<keyword evidence="3" id="KW-1185">Reference proteome</keyword>
<keyword evidence="1" id="KW-0472">Membrane</keyword>
<evidence type="ECO:0000313" key="2">
    <source>
        <dbReference type="EMBL" id="MFC1572621.1"/>
    </source>
</evidence>
<sequence length="247" mass="26827">MNEGTPNTPVASRPAPVHDGLVGGSLSDGWNAFKYDPVVLVGFVILKAPLAALAGWLLSGGWYAFELLHPYAFGHLGELRRTMLGIFTCLLDGFLTVGMLYSALRVLRRQATPFTQLFSGFTKPLPVLIAYILVNFAVGIGILFLIIPGIIIALVLSQWQFLIMDRNADGVEAVSGSWRLMKGHVLDYFLLWVVLIFINLAGAIPVGLGLFVTVPYTYAVQAAFYNRIAGSTEAEPESSREPLVAPS</sequence>
<dbReference type="PANTHER" id="PTHR40076">
    <property type="entry name" value="MEMBRANE PROTEIN-RELATED"/>
    <property type="match status" value="1"/>
</dbReference>
<evidence type="ECO:0000256" key="1">
    <source>
        <dbReference type="SAM" id="Phobius"/>
    </source>
</evidence>
<feature type="transmembrane region" description="Helical" evidence="1">
    <location>
        <begin position="128"/>
        <end position="156"/>
    </location>
</feature>
<feature type="transmembrane region" description="Helical" evidence="1">
    <location>
        <begin position="189"/>
        <end position="218"/>
    </location>
</feature>